<accession>A0AA48KL49</accession>
<dbReference type="SUPFAM" id="SSF47413">
    <property type="entry name" value="lambda repressor-like DNA-binding domains"/>
    <property type="match status" value="1"/>
</dbReference>
<evidence type="ECO:0000259" key="1">
    <source>
        <dbReference type="PROSITE" id="PS50943"/>
    </source>
</evidence>
<reference evidence="2 3" key="1">
    <citation type="submission" date="2023-01" db="EMBL/GenBank/DDBJ databases">
        <title>Complete genome sequence of Roseicyclus marinus strain Dej080120_10.</title>
        <authorList>
            <person name="Ueki S."/>
            <person name="Maruyama F."/>
        </authorList>
    </citation>
    <scope>NUCLEOTIDE SEQUENCE [LARGE SCALE GENOMIC DNA]</scope>
    <source>
        <strain evidence="2 3">Dej080120_10</strain>
    </source>
</reference>
<organism evidence="2 3">
    <name type="scientific">Roseicyclus marinus</name>
    <dbReference type="NCBI Taxonomy" id="2161673"/>
    <lineage>
        <taxon>Bacteria</taxon>
        <taxon>Pseudomonadati</taxon>
        <taxon>Pseudomonadota</taxon>
        <taxon>Alphaproteobacteria</taxon>
        <taxon>Rhodobacterales</taxon>
        <taxon>Roseobacteraceae</taxon>
        <taxon>Roseicyclus</taxon>
    </lineage>
</organism>
<dbReference type="Proteomes" id="UP001337723">
    <property type="component" value="Chromosome"/>
</dbReference>
<dbReference type="Pfam" id="PF01381">
    <property type="entry name" value="HTH_3"/>
    <property type="match status" value="1"/>
</dbReference>
<dbReference type="Gene3D" id="1.10.260.40">
    <property type="entry name" value="lambda repressor-like DNA-binding domains"/>
    <property type="match status" value="1"/>
</dbReference>
<sequence length="83" mass="9094">MLSGIQIKMARSALDWSLKDLADACGLSEKTIRRLESERMIQSTTVKTLTLVKSTLEAAGIEFLGTPDDRPGIRIGRPSSKCE</sequence>
<protein>
    <submittedName>
        <fullName evidence="2">Transcriptional regulator</fullName>
    </submittedName>
</protein>
<feature type="domain" description="HTH cro/C1-type" evidence="1">
    <location>
        <begin position="7"/>
        <end position="46"/>
    </location>
</feature>
<keyword evidence="3" id="KW-1185">Reference proteome</keyword>
<dbReference type="AlphaFoldDB" id="A0AA48KL49"/>
<name>A0AA48KL49_9RHOB</name>
<dbReference type="GO" id="GO:0003677">
    <property type="term" value="F:DNA binding"/>
    <property type="evidence" value="ECO:0007669"/>
    <property type="project" value="InterPro"/>
</dbReference>
<dbReference type="KEGG" id="rmai:MACH21_19620"/>
<dbReference type="RefSeq" id="WP_338271603.1">
    <property type="nucleotide sequence ID" value="NZ_AP027266.1"/>
</dbReference>
<evidence type="ECO:0000313" key="2">
    <source>
        <dbReference type="EMBL" id="BDW85785.1"/>
    </source>
</evidence>
<gene>
    <name evidence="2" type="ORF">MACH21_19620</name>
</gene>
<dbReference type="PROSITE" id="PS50943">
    <property type="entry name" value="HTH_CROC1"/>
    <property type="match status" value="1"/>
</dbReference>
<dbReference type="CDD" id="cd00093">
    <property type="entry name" value="HTH_XRE"/>
    <property type="match status" value="1"/>
</dbReference>
<dbReference type="InterPro" id="IPR010982">
    <property type="entry name" value="Lambda_DNA-bd_dom_sf"/>
</dbReference>
<dbReference type="InterPro" id="IPR001387">
    <property type="entry name" value="Cro/C1-type_HTH"/>
</dbReference>
<proteinExistence type="predicted"/>
<evidence type="ECO:0000313" key="3">
    <source>
        <dbReference type="Proteomes" id="UP001337723"/>
    </source>
</evidence>
<dbReference type="EMBL" id="AP027266">
    <property type="protein sequence ID" value="BDW85785.1"/>
    <property type="molecule type" value="Genomic_DNA"/>
</dbReference>
<dbReference type="SMART" id="SM00530">
    <property type="entry name" value="HTH_XRE"/>
    <property type="match status" value="1"/>
</dbReference>